<dbReference type="SMART" id="SM00530">
    <property type="entry name" value="HTH_XRE"/>
    <property type="match status" value="1"/>
</dbReference>
<evidence type="ECO:0000313" key="2">
    <source>
        <dbReference type="EMBL" id="MDP5306142.1"/>
    </source>
</evidence>
<protein>
    <submittedName>
        <fullName evidence="2">Helix-turn-helix domain-containing protein</fullName>
    </submittedName>
</protein>
<gene>
    <name evidence="2" type="ORF">Q5Y72_03400</name>
</gene>
<keyword evidence="3" id="KW-1185">Reference proteome</keyword>
<proteinExistence type="predicted"/>
<evidence type="ECO:0000259" key="1">
    <source>
        <dbReference type="PROSITE" id="PS50943"/>
    </source>
</evidence>
<dbReference type="EMBL" id="JAVAMQ010000002">
    <property type="protein sequence ID" value="MDP5306142.1"/>
    <property type="molecule type" value="Genomic_DNA"/>
</dbReference>
<dbReference type="Proteomes" id="UP001224997">
    <property type="component" value="Unassembled WGS sequence"/>
</dbReference>
<accession>A0ABT9J8K1</accession>
<dbReference type="PROSITE" id="PS50943">
    <property type="entry name" value="HTH_CROC1"/>
    <property type="match status" value="1"/>
</dbReference>
<dbReference type="RefSeq" id="WP_305962008.1">
    <property type="nucleotide sequence ID" value="NZ_JAVAMQ010000002.1"/>
</dbReference>
<dbReference type="InterPro" id="IPR010982">
    <property type="entry name" value="Lambda_DNA-bd_dom_sf"/>
</dbReference>
<reference evidence="2 3" key="1">
    <citation type="submission" date="2023-08" db="EMBL/GenBank/DDBJ databases">
        <authorList>
            <person name="Park J.-S."/>
        </authorList>
    </citation>
    <scope>NUCLEOTIDE SEQUENCE [LARGE SCALE GENOMIC DNA]</scope>
    <source>
        <strain evidence="2 3">2205BS29-5</strain>
    </source>
</reference>
<feature type="domain" description="HTH cro/C1-type" evidence="1">
    <location>
        <begin position="31"/>
        <end position="85"/>
    </location>
</feature>
<comment type="caution">
    <text evidence="2">The sequence shown here is derived from an EMBL/GenBank/DDBJ whole genome shotgun (WGS) entry which is preliminary data.</text>
</comment>
<dbReference type="InterPro" id="IPR001387">
    <property type="entry name" value="Cro/C1-type_HTH"/>
</dbReference>
<organism evidence="2 3">
    <name type="scientific">Paracoccus spongiarum</name>
    <dbReference type="NCBI Taxonomy" id="3064387"/>
    <lineage>
        <taxon>Bacteria</taxon>
        <taxon>Pseudomonadati</taxon>
        <taxon>Pseudomonadota</taxon>
        <taxon>Alphaproteobacteria</taxon>
        <taxon>Rhodobacterales</taxon>
        <taxon>Paracoccaceae</taxon>
        <taxon>Paracoccus</taxon>
    </lineage>
</organism>
<dbReference type="Gene3D" id="1.10.260.40">
    <property type="entry name" value="lambda repressor-like DNA-binding domains"/>
    <property type="match status" value="1"/>
</dbReference>
<sequence length="131" mass="14066">MAYAGLERVTSEAVMDRHGYGEDEATLGDRLTAARESAGLTLDDLAARLGVRADTLSGWEADQAEPRAVFLGRMSGMLGVSLVWLLTGEGEGPQQGDGPSPGVRSELRQLRRLLDEAAQRVDRIEELLADG</sequence>
<dbReference type="Pfam" id="PF01381">
    <property type="entry name" value="HTH_3"/>
    <property type="match status" value="1"/>
</dbReference>
<dbReference type="CDD" id="cd00093">
    <property type="entry name" value="HTH_XRE"/>
    <property type="match status" value="1"/>
</dbReference>
<dbReference type="SUPFAM" id="SSF47413">
    <property type="entry name" value="lambda repressor-like DNA-binding domains"/>
    <property type="match status" value="1"/>
</dbReference>
<evidence type="ECO:0000313" key="3">
    <source>
        <dbReference type="Proteomes" id="UP001224997"/>
    </source>
</evidence>
<name>A0ABT9J8K1_9RHOB</name>